<dbReference type="EMBL" id="CP006019">
    <property type="protein sequence ID" value="AIF69983.1"/>
    <property type="molecule type" value="Genomic_DNA"/>
</dbReference>
<proteinExistence type="predicted"/>
<dbReference type="Pfam" id="PF09706">
    <property type="entry name" value="Cas_CXXC_CXXC"/>
    <property type="match status" value="1"/>
</dbReference>
<organism evidence="3 4">
    <name type="scientific">Palaeococcus pacificus DY20341</name>
    <dbReference type="NCBI Taxonomy" id="1343739"/>
    <lineage>
        <taxon>Archaea</taxon>
        <taxon>Methanobacteriati</taxon>
        <taxon>Methanobacteriota</taxon>
        <taxon>Thermococci</taxon>
        <taxon>Thermococcales</taxon>
        <taxon>Thermococcaceae</taxon>
        <taxon>Palaeococcus</taxon>
    </lineage>
</organism>
<dbReference type="NCBIfam" id="TIGR01908">
    <property type="entry name" value="cas_CXXC_CXXC"/>
    <property type="match status" value="1"/>
</dbReference>
<dbReference type="HOGENOM" id="CLU_032781_0_0_2"/>
<evidence type="ECO:0000259" key="2">
    <source>
        <dbReference type="Pfam" id="PF09706"/>
    </source>
</evidence>
<evidence type="ECO:0000313" key="4">
    <source>
        <dbReference type="Proteomes" id="UP000027981"/>
    </source>
</evidence>
<dbReference type="KEGG" id="ppac:PAP_07970"/>
<gene>
    <name evidence="3" type="ORF">PAP_07970</name>
</gene>
<dbReference type="Proteomes" id="UP000027981">
    <property type="component" value="Chromosome"/>
</dbReference>
<dbReference type="STRING" id="1343739.PAP_07970"/>
<dbReference type="eggNOG" id="arCOG05269">
    <property type="taxonomic scope" value="Archaea"/>
</dbReference>
<feature type="domain" description="CRISPR-associated protein CXXC-CXXC" evidence="2">
    <location>
        <begin position="230"/>
        <end position="289"/>
    </location>
</feature>
<feature type="compositionally biased region" description="Acidic residues" evidence="1">
    <location>
        <begin position="571"/>
        <end position="580"/>
    </location>
</feature>
<dbReference type="AlphaFoldDB" id="A0A075LZG8"/>
<reference evidence="4" key="1">
    <citation type="submission" date="2013-06" db="EMBL/GenBank/DDBJ databases">
        <title>Complete Genome Sequence of Hyperthermophilic Palaeococcus pacificus DY20341T, Isolated from a Deep-Sea Hydrothermal Sediments.</title>
        <authorList>
            <person name="Zeng X."/>
            <person name="Shao Z."/>
        </authorList>
    </citation>
    <scope>NUCLEOTIDE SEQUENCE [LARGE SCALE GENOMIC DNA]</scope>
    <source>
        <strain evidence="4">DY20341</strain>
    </source>
</reference>
<evidence type="ECO:0000256" key="1">
    <source>
        <dbReference type="SAM" id="MobiDB-lite"/>
    </source>
</evidence>
<feature type="region of interest" description="Disordered" evidence="1">
    <location>
        <begin position="568"/>
        <end position="590"/>
    </location>
</feature>
<accession>A0A075LZG8</accession>
<sequence>MINQENPEEEVERIPKEKTLEKFLMNTHVKISQKQSTSSGDIKAEPETHEPLLNWTGHPFVDAGLVAILLLSGKEKPEGLTKEDIERAIEFVAELYATKEWSSSYLHAMVMPNNGIILANPGTTGPISTAVKNAIKQENGLELSEDAKKELTKRIAKNFDDLLANEVVMFLESISQKYSNQDIKDIEKFAKEIAKLVVSQPFVIQALKRRIKSNLSELFNDIVQASIGDSICILCGKRQTYHKKGIYRAVFPLLGTGDVPNYFHSANIHGADVCAHCLFLTQFMPLAAYRLSRVLVIHAYPYDLMLTLSKEALEDIKKTKLASNARGFKRPENFLFHIIGEITRRIERDDYWENGSVTLYYFACNNQSQELDVIPIPNSALRFVTYASLVDYTGWKHIVAMGWRKRPKEEQFEEFERKYPNEVYAKLLNNESILGYFYDTQKRKANTNWRLLAFYCKEVLGLDKDALEFIKGVGDRIVETIEKLPDNQLKRRVRELENVNRLYQFEAFFIGLEKLRQEKSIEKPLMTFDEFARILTSYGEDINVSWKTVRNLLLFRIYEKLHNRLMKASEEPEGSEEEEYSVYGVGGDEE</sequence>
<dbReference type="InterPro" id="IPR010180">
    <property type="entry name" value="CRISPR-assoc_prot_CXXC-CXXC"/>
</dbReference>
<name>A0A075LZG8_9EURY</name>
<keyword evidence="4" id="KW-1185">Reference proteome</keyword>
<evidence type="ECO:0000313" key="3">
    <source>
        <dbReference type="EMBL" id="AIF69983.1"/>
    </source>
</evidence>
<protein>
    <recommendedName>
        <fullName evidence="2">CRISPR-associated protein CXXC-CXXC domain-containing protein</fullName>
    </recommendedName>
</protein>
<dbReference type="InterPro" id="IPR019121">
    <property type="entry name" value="CRISPR-assoc_CXXC-CXXC_dom"/>
</dbReference>
<reference evidence="3 4" key="2">
    <citation type="journal article" date="2015" name="Genome Announc.">
        <title>Complete Genome Sequence of Hyperthermophilic Piezophilic Archaeon Palaeococcus pacificus DY20341T, Isolated from Deep-Sea Hydrothermal Sediments.</title>
        <authorList>
            <person name="Zeng X."/>
            <person name="Jebbar M."/>
            <person name="Shao Z."/>
        </authorList>
    </citation>
    <scope>NUCLEOTIDE SEQUENCE [LARGE SCALE GENOMIC DNA]</scope>
    <source>
        <strain evidence="3 4">DY20341</strain>
    </source>
</reference>